<organism evidence="6 7">
    <name type="scientific">Microscilla marina ATCC 23134</name>
    <dbReference type="NCBI Taxonomy" id="313606"/>
    <lineage>
        <taxon>Bacteria</taxon>
        <taxon>Pseudomonadati</taxon>
        <taxon>Bacteroidota</taxon>
        <taxon>Cytophagia</taxon>
        <taxon>Cytophagales</taxon>
        <taxon>Microscillaceae</taxon>
        <taxon>Microscilla</taxon>
    </lineage>
</organism>
<protein>
    <recommendedName>
        <fullName evidence="5">Histidine kinase domain-containing protein</fullName>
    </recommendedName>
</protein>
<feature type="repeat" description="TPR" evidence="1">
    <location>
        <begin position="211"/>
        <end position="244"/>
    </location>
</feature>
<dbReference type="InterPro" id="IPR005467">
    <property type="entry name" value="His_kinase_dom"/>
</dbReference>
<evidence type="ECO:0000256" key="4">
    <source>
        <dbReference type="SAM" id="SignalP"/>
    </source>
</evidence>
<gene>
    <name evidence="6" type="ORF">M23134_06769</name>
</gene>
<evidence type="ECO:0000256" key="1">
    <source>
        <dbReference type="PROSITE-ProRule" id="PRU00339"/>
    </source>
</evidence>
<dbReference type="Gene3D" id="3.30.565.10">
    <property type="entry name" value="Histidine kinase-like ATPase, C-terminal domain"/>
    <property type="match status" value="1"/>
</dbReference>
<evidence type="ECO:0000256" key="2">
    <source>
        <dbReference type="SAM" id="Coils"/>
    </source>
</evidence>
<dbReference type="InterPro" id="IPR003594">
    <property type="entry name" value="HATPase_dom"/>
</dbReference>
<keyword evidence="1" id="KW-0802">TPR repeat</keyword>
<keyword evidence="3" id="KW-0812">Transmembrane</keyword>
<keyword evidence="3" id="KW-1133">Transmembrane helix</keyword>
<dbReference type="EMBL" id="AAWS01000053">
    <property type="protein sequence ID" value="EAY25173.1"/>
    <property type="molecule type" value="Genomic_DNA"/>
</dbReference>
<accession>A1ZWP1</accession>
<dbReference type="Pfam" id="PF02518">
    <property type="entry name" value="HATPase_c"/>
    <property type="match status" value="1"/>
</dbReference>
<comment type="caution">
    <text evidence="6">The sequence shown here is derived from an EMBL/GenBank/DDBJ whole genome shotgun (WGS) entry which is preliminary data.</text>
</comment>
<evidence type="ECO:0000259" key="5">
    <source>
        <dbReference type="PROSITE" id="PS50109"/>
    </source>
</evidence>
<dbReference type="InterPro" id="IPR011990">
    <property type="entry name" value="TPR-like_helical_dom_sf"/>
</dbReference>
<evidence type="ECO:0000313" key="7">
    <source>
        <dbReference type="Proteomes" id="UP000004095"/>
    </source>
</evidence>
<dbReference type="SMART" id="SM00028">
    <property type="entry name" value="TPR"/>
    <property type="match status" value="3"/>
</dbReference>
<dbReference type="SMART" id="SM00387">
    <property type="entry name" value="HATPase_c"/>
    <property type="match status" value="1"/>
</dbReference>
<feature type="coiled-coil region" evidence="2">
    <location>
        <begin position="496"/>
        <end position="540"/>
    </location>
</feature>
<reference evidence="6 7" key="1">
    <citation type="submission" date="2007-01" db="EMBL/GenBank/DDBJ databases">
        <authorList>
            <person name="Haygood M."/>
            <person name="Podell S."/>
            <person name="Anderson C."/>
            <person name="Hopkinson B."/>
            <person name="Roe K."/>
            <person name="Barbeau K."/>
            <person name="Gaasterland T."/>
            <person name="Ferriera S."/>
            <person name="Johnson J."/>
            <person name="Kravitz S."/>
            <person name="Beeson K."/>
            <person name="Sutton G."/>
            <person name="Rogers Y.-H."/>
            <person name="Friedman R."/>
            <person name="Frazier M."/>
            <person name="Venter J.C."/>
        </authorList>
    </citation>
    <scope>NUCLEOTIDE SEQUENCE [LARGE SCALE GENOMIC DNA]</scope>
    <source>
        <strain evidence="6 7">ATCC 23134</strain>
    </source>
</reference>
<feature type="chain" id="PRO_5002642514" description="Histidine kinase domain-containing protein" evidence="4">
    <location>
        <begin position="29"/>
        <end position="842"/>
    </location>
</feature>
<dbReference type="OrthoDB" id="9810447at2"/>
<feature type="signal peptide" evidence="4">
    <location>
        <begin position="1"/>
        <end position="28"/>
    </location>
</feature>
<keyword evidence="4" id="KW-0732">Signal</keyword>
<dbReference type="SUPFAM" id="SSF55874">
    <property type="entry name" value="ATPase domain of HSP90 chaperone/DNA topoisomerase II/histidine kinase"/>
    <property type="match status" value="1"/>
</dbReference>
<dbReference type="PROSITE" id="PS50005">
    <property type="entry name" value="TPR"/>
    <property type="match status" value="1"/>
</dbReference>
<evidence type="ECO:0000256" key="3">
    <source>
        <dbReference type="SAM" id="Phobius"/>
    </source>
</evidence>
<dbReference type="InterPro" id="IPR036890">
    <property type="entry name" value="HATPase_C_sf"/>
</dbReference>
<dbReference type="Proteomes" id="UP000004095">
    <property type="component" value="Unassembled WGS sequence"/>
</dbReference>
<feature type="domain" description="Histidine kinase" evidence="5">
    <location>
        <begin position="540"/>
        <end position="746"/>
    </location>
</feature>
<dbReference type="PROSITE" id="PS50109">
    <property type="entry name" value="HIS_KIN"/>
    <property type="match status" value="1"/>
</dbReference>
<name>A1ZWP1_MICM2</name>
<evidence type="ECO:0000313" key="6">
    <source>
        <dbReference type="EMBL" id="EAY25173.1"/>
    </source>
</evidence>
<dbReference type="eggNOG" id="COG0457">
    <property type="taxonomic scope" value="Bacteria"/>
</dbReference>
<dbReference type="RefSeq" id="WP_002703282.1">
    <property type="nucleotide sequence ID" value="NZ_AAWS01000053.1"/>
</dbReference>
<dbReference type="AlphaFoldDB" id="A1ZWP1"/>
<keyword evidence="7" id="KW-1185">Reference proteome</keyword>
<dbReference type="PANTHER" id="PTHR10098:SF108">
    <property type="entry name" value="TETRATRICOPEPTIDE REPEAT PROTEIN 28"/>
    <property type="match status" value="1"/>
</dbReference>
<dbReference type="SUPFAM" id="SSF48452">
    <property type="entry name" value="TPR-like"/>
    <property type="match status" value="2"/>
</dbReference>
<dbReference type="PANTHER" id="PTHR10098">
    <property type="entry name" value="RAPSYN-RELATED"/>
    <property type="match status" value="1"/>
</dbReference>
<dbReference type="InterPro" id="IPR019734">
    <property type="entry name" value="TPR_rpt"/>
</dbReference>
<keyword evidence="2" id="KW-0175">Coiled coil</keyword>
<dbReference type="Gene3D" id="1.25.40.10">
    <property type="entry name" value="Tetratricopeptide repeat domain"/>
    <property type="match status" value="1"/>
</dbReference>
<proteinExistence type="predicted"/>
<feature type="transmembrane region" description="Helical" evidence="3">
    <location>
        <begin position="456"/>
        <end position="475"/>
    </location>
</feature>
<sequence>MRSGWICFLCFWANLGVLLCSTTTNSFAQQNRSYRIVANQNALPTITADTMKVKVLNQLSEDIQYTNGVKALNYAREALVLAQKMKDTLAIACSQKNMGNAYYRLKNFNRAPVFLQQALSNYTKLNNKAGEADALNGLASVAIEDTPDKAPDYLKKALQTAQDANYSRGIMTAHQNEGDYYVSQGDDKALQQYQKAVDTPLDSTGGLQQKADIYRTMGDYQKKKQKYDEALEYYEQELKTRDKAGDKVALTETLQNIGGVYQQNKKDDEKALEYFFQAFVVAKDYNDQFDGQRMAGALEGIVDSYGTLAETKQDQGKLKEAREYRKLYKAYKARLEAVRNNPKNTKIKTVYVPKYITKSAGNNNNNNPMPESQRVRLLEIEKRRLLVDNLVKSKRIGILEAAKKRAELINQEDSIRLLRKDKIISLLKKDTTDKAETITTLSQEKEEIEAEKNRRLWWLIGLAIVALLLVLFLLLRKRQIKKKAAKEIELHKNKSVNQINSQRREINEQKSALLRQTEELNTAKIQLEEVSKEKEGLNKILKEDIAPPTRTVVDLLKPNASENLNRAMVYQSGVQIMNLLDNVDQVQVVDDATIILHKENHSIYKVSRSALDKVSDLVTAKGIEVDNQIKPFFYAAFDYEIVERIFLNFFANALKYTPEGGKVSLNAQPVTREDKDVLEVTFRDNGVAVPEDKLHRVFDNFPPEVARPAGSSWAFNKKMIEAHGGKVEVLPADEGLHVTFTLLDAKSLEDVDYSDLLGVKDSSPEIVEVDIDSLEFTKEEKEIMQPFMEEFAQLEYYETSALKAVLNRIDPQGNSNLTKWKKALEQAILYLDEESYTKLTQL</sequence>
<dbReference type="eggNOG" id="COG2205">
    <property type="taxonomic scope" value="Bacteria"/>
</dbReference>
<keyword evidence="3" id="KW-0472">Membrane</keyword>